<evidence type="ECO:0000256" key="6">
    <source>
        <dbReference type="ARBA" id="ARBA00023192"/>
    </source>
</evidence>
<name>A0AAD9JLP1_RIDPI</name>
<dbReference type="FunFam" id="3.90.1150.10:FF:000008">
    <property type="entry name" value="Cystathionine gamma-synthase"/>
    <property type="match status" value="1"/>
</dbReference>
<dbReference type="EMBL" id="JAODUO010002140">
    <property type="protein sequence ID" value="KAK2154775.1"/>
    <property type="molecule type" value="Genomic_DNA"/>
</dbReference>
<dbReference type="InterPro" id="IPR015424">
    <property type="entry name" value="PyrdxlP-dep_Trfase"/>
</dbReference>
<dbReference type="Proteomes" id="UP001209878">
    <property type="component" value="Unassembled WGS sequence"/>
</dbReference>
<dbReference type="CDD" id="cd00614">
    <property type="entry name" value="CGS_like"/>
    <property type="match status" value="1"/>
</dbReference>
<evidence type="ECO:0000256" key="1">
    <source>
        <dbReference type="ARBA" id="ARBA00001933"/>
    </source>
</evidence>
<dbReference type="Pfam" id="PF01053">
    <property type="entry name" value="Cys_Met_Meta_PP"/>
    <property type="match status" value="1"/>
</dbReference>
<evidence type="ECO:0000256" key="4">
    <source>
        <dbReference type="ARBA" id="ARBA00012085"/>
    </source>
</evidence>
<evidence type="ECO:0000256" key="9">
    <source>
        <dbReference type="RuleBase" id="RU362118"/>
    </source>
</evidence>
<dbReference type="GO" id="GO:0004123">
    <property type="term" value="F:cystathionine gamma-lyase activity"/>
    <property type="evidence" value="ECO:0007669"/>
    <property type="project" value="TreeGrafter"/>
</dbReference>
<dbReference type="PANTHER" id="PTHR11808">
    <property type="entry name" value="TRANS-SULFURATION ENZYME FAMILY MEMBER"/>
    <property type="match status" value="1"/>
</dbReference>
<dbReference type="InterPro" id="IPR015421">
    <property type="entry name" value="PyrdxlP-dep_Trfase_major"/>
</dbReference>
<dbReference type="PANTHER" id="PTHR11808:SF15">
    <property type="entry name" value="CYSTATHIONINE GAMMA-LYASE"/>
    <property type="match status" value="1"/>
</dbReference>
<sequence>MFAKTASTFGAAAASAFSQTKQQATVHAIVREISTKQRQTCVRHLRTALSTSATRQQQDMDAEFEPFPHFATSAVHAGQEPEQWNSRAVIPPISMSTTFKQFEPAKFAQFEYGRSGNPSRQVTETCIASLEKGEQCYLFSSGLAATTAVTQMLNAGDHIVAMNDLYGGTNRFFRKIASKANLEASLVDATNVENVKAAMKPNTKLVWIETPTNPLLRIVDISAVCEVAHQQPGVFVVVDNTFATPYFQRPLEMGADIVLHSLTKYMNGHSDVVMGALITNDNSLAEQIKFIQFASGAVPSPFDCFLVNRGLKTLHLRMREHQKNALAVAKYLENNSRVVKVLHPGLPSHPFYERAKKQMKGYSGMVTFYIKGGLQEAKTFLSNMQVFTLAESLGGFESLAEHPATMTHASVPKEERDALEITDNLIRLSVGIEDLDDLIDDIEKALVKAVKQ</sequence>
<dbReference type="InterPro" id="IPR000277">
    <property type="entry name" value="Cys/Met-Metab_PyrdxlP-dep_enz"/>
</dbReference>
<keyword evidence="6" id="KW-0028">Amino-acid biosynthesis</keyword>
<evidence type="ECO:0000313" key="10">
    <source>
        <dbReference type="EMBL" id="KAK2154775.1"/>
    </source>
</evidence>
<evidence type="ECO:0000256" key="3">
    <source>
        <dbReference type="ARBA" id="ARBA00009077"/>
    </source>
</evidence>
<comment type="caution">
    <text evidence="10">The sequence shown here is derived from an EMBL/GenBank/DDBJ whole genome shotgun (WGS) entry which is preliminary data.</text>
</comment>
<dbReference type="EC" id="4.4.1.1" evidence="4"/>
<accession>A0AAD9JLP1</accession>
<evidence type="ECO:0000256" key="7">
    <source>
        <dbReference type="ARBA" id="ARBA00029853"/>
    </source>
</evidence>
<dbReference type="AlphaFoldDB" id="A0AAD9JLP1"/>
<reference evidence="10" key="1">
    <citation type="journal article" date="2023" name="Mol. Biol. Evol.">
        <title>Third-Generation Sequencing Reveals the Adaptive Role of the Epigenome in Three Deep-Sea Polychaetes.</title>
        <authorList>
            <person name="Perez M."/>
            <person name="Aroh O."/>
            <person name="Sun Y."/>
            <person name="Lan Y."/>
            <person name="Juniper S.K."/>
            <person name="Young C.R."/>
            <person name="Angers B."/>
            <person name="Qian P.Y."/>
        </authorList>
    </citation>
    <scope>NUCLEOTIDE SEQUENCE</scope>
    <source>
        <strain evidence="10">R07B-5</strain>
    </source>
</reference>
<comment type="similarity">
    <text evidence="3 9">Belongs to the trans-sulfuration enzymes family.</text>
</comment>
<dbReference type="GO" id="GO:0019343">
    <property type="term" value="P:cysteine biosynthetic process via cystathionine"/>
    <property type="evidence" value="ECO:0007669"/>
    <property type="project" value="TreeGrafter"/>
</dbReference>
<dbReference type="SUPFAM" id="SSF53383">
    <property type="entry name" value="PLP-dependent transferases"/>
    <property type="match status" value="1"/>
</dbReference>
<proteinExistence type="inferred from homology"/>
<dbReference type="Gene3D" id="3.90.1150.10">
    <property type="entry name" value="Aspartate Aminotransferase, domain 1"/>
    <property type="match status" value="1"/>
</dbReference>
<feature type="modified residue" description="N6-(pyridoxal phosphate)lysine" evidence="8">
    <location>
        <position position="264"/>
    </location>
</feature>
<keyword evidence="11" id="KW-1185">Reference proteome</keyword>
<evidence type="ECO:0000256" key="5">
    <source>
        <dbReference type="ARBA" id="ARBA00022898"/>
    </source>
</evidence>
<keyword evidence="6" id="KW-0198">Cysteine biosynthesis</keyword>
<comment type="pathway">
    <text evidence="2">Amino-acid biosynthesis; L-cysteine biosynthesis; L-cysteine from L-homocysteine and L-serine: step 2/2.</text>
</comment>
<keyword evidence="5 8" id="KW-0663">Pyridoxal phosphate</keyword>
<evidence type="ECO:0000256" key="8">
    <source>
        <dbReference type="PIRSR" id="PIRSR001434-2"/>
    </source>
</evidence>
<dbReference type="Gene3D" id="3.40.640.10">
    <property type="entry name" value="Type I PLP-dependent aspartate aminotransferase-like (Major domain)"/>
    <property type="match status" value="1"/>
</dbReference>
<dbReference type="GO" id="GO:0019346">
    <property type="term" value="P:transsulfuration"/>
    <property type="evidence" value="ECO:0007669"/>
    <property type="project" value="InterPro"/>
</dbReference>
<dbReference type="GO" id="GO:0005737">
    <property type="term" value="C:cytoplasm"/>
    <property type="evidence" value="ECO:0007669"/>
    <property type="project" value="TreeGrafter"/>
</dbReference>
<protein>
    <recommendedName>
        <fullName evidence="4">cystathionine gamma-lyase</fullName>
        <ecNumber evidence="4">4.4.1.1</ecNumber>
    </recommendedName>
    <alternativeName>
        <fullName evidence="7">Gamma-cystathionase</fullName>
    </alternativeName>
</protein>
<gene>
    <name evidence="10" type="ORF">NP493_2140g00008</name>
</gene>
<comment type="cofactor">
    <cofactor evidence="1 9">
        <name>pyridoxal 5'-phosphate</name>
        <dbReference type="ChEBI" id="CHEBI:597326"/>
    </cofactor>
</comment>
<dbReference type="FunFam" id="3.40.640.10:FF:000009">
    <property type="entry name" value="Cystathionine gamma-synthase homolog"/>
    <property type="match status" value="1"/>
</dbReference>
<evidence type="ECO:0000313" key="11">
    <source>
        <dbReference type="Proteomes" id="UP001209878"/>
    </source>
</evidence>
<dbReference type="InterPro" id="IPR054542">
    <property type="entry name" value="Cys_met_metab_PP"/>
</dbReference>
<organism evidence="10 11">
    <name type="scientific">Ridgeia piscesae</name>
    <name type="common">Tubeworm</name>
    <dbReference type="NCBI Taxonomy" id="27915"/>
    <lineage>
        <taxon>Eukaryota</taxon>
        <taxon>Metazoa</taxon>
        <taxon>Spiralia</taxon>
        <taxon>Lophotrochozoa</taxon>
        <taxon>Annelida</taxon>
        <taxon>Polychaeta</taxon>
        <taxon>Sedentaria</taxon>
        <taxon>Canalipalpata</taxon>
        <taxon>Sabellida</taxon>
        <taxon>Siboglinidae</taxon>
        <taxon>Ridgeia</taxon>
    </lineage>
</organism>
<dbReference type="InterPro" id="IPR015422">
    <property type="entry name" value="PyrdxlP-dep_Trfase_small"/>
</dbReference>
<evidence type="ECO:0000256" key="2">
    <source>
        <dbReference type="ARBA" id="ARBA00005038"/>
    </source>
</evidence>
<dbReference type="GO" id="GO:0030170">
    <property type="term" value="F:pyridoxal phosphate binding"/>
    <property type="evidence" value="ECO:0007669"/>
    <property type="project" value="InterPro"/>
</dbReference>
<dbReference type="PIRSF" id="PIRSF001434">
    <property type="entry name" value="CGS"/>
    <property type="match status" value="1"/>
</dbReference>
<dbReference type="PROSITE" id="PS00868">
    <property type="entry name" value="CYS_MET_METAB_PP"/>
    <property type="match status" value="1"/>
</dbReference>